<dbReference type="InterPro" id="IPR036390">
    <property type="entry name" value="WH_DNA-bd_sf"/>
</dbReference>
<dbReference type="OrthoDB" id="9803735at2"/>
<dbReference type="PANTHER" id="PTHR30346">
    <property type="entry name" value="TRANSCRIPTIONAL DUAL REGULATOR HCAR-RELATED"/>
    <property type="match status" value="1"/>
</dbReference>
<dbReference type="AlphaFoldDB" id="A6DK62"/>
<dbReference type="PANTHER" id="PTHR30346:SF26">
    <property type="entry name" value="HYDROGEN PEROXIDE-INDUCIBLE GENES ACTIVATOR"/>
    <property type="match status" value="1"/>
</dbReference>
<dbReference type="InterPro" id="IPR000847">
    <property type="entry name" value="LysR_HTH_N"/>
</dbReference>
<reference evidence="7 8" key="1">
    <citation type="journal article" date="2010" name="J. Bacteriol.">
        <title>Genome sequence of Lentisphaera araneosa HTCC2155T, the type species of the order Lentisphaerales in the phylum Lentisphaerae.</title>
        <authorList>
            <person name="Thrash J.C."/>
            <person name="Cho J.C."/>
            <person name="Vergin K.L."/>
            <person name="Morris R.M."/>
            <person name="Giovannoni S.J."/>
        </authorList>
    </citation>
    <scope>NUCLEOTIDE SEQUENCE [LARGE SCALE GENOMIC DNA]</scope>
    <source>
        <strain evidence="7 8">HTCC2155</strain>
    </source>
</reference>
<dbReference type="PRINTS" id="PR00039">
    <property type="entry name" value="HTHLYSR"/>
</dbReference>
<dbReference type="SUPFAM" id="SSF53850">
    <property type="entry name" value="Periplasmic binding protein-like II"/>
    <property type="match status" value="1"/>
</dbReference>
<dbReference type="RefSeq" id="WP_007278275.1">
    <property type="nucleotide sequence ID" value="NZ_ABCK01000007.1"/>
</dbReference>
<dbReference type="GO" id="GO:0003677">
    <property type="term" value="F:DNA binding"/>
    <property type="evidence" value="ECO:0007669"/>
    <property type="project" value="UniProtKB-KW"/>
</dbReference>
<dbReference type="PROSITE" id="PS50931">
    <property type="entry name" value="HTH_LYSR"/>
    <property type="match status" value="1"/>
</dbReference>
<dbReference type="InterPro" id="IPR005119">
    <property type="entry name" value="LysR_subst-bd"/>
</dbReference>
<comment type="similarity">
    <text evidence="1">Belongs to the LysR transcriptional regulatory family.</text>
</comment>
<protein>
    <submittedName>
        <fullName evidence="7">Hydrogen peroxide-inducible genes activator</fullName>
    </submittedName>
</protein>
<evidence type="ECO:0000256" key="3">
    <source>
        <dbReference type="ARBA" id="ARBA00023125"/>
    </source>
</evidence>
<evidence type="ECO:0000313" key="8">
    <source>
        <dbReference type="Proteomes" id="UP000004947"/>
    </source>
</evidence>
<dbReference type="EMBL" id="ABCK01000007">
    <property type="protein sequence ID" value="EDM27760.1"/>
    <property type="molecule type" value="Genomic_DNA"/>
</dbReference>
<dbReference type="Gene3D" id="1.10.10.10">
    <property type="entry name" value="Winged helix-like DNA-binding domain superfamily/Winged helix DNA-binding domain"/>
    <property type="match status" value="1"/>
</dbReference>
<comment type="caution">
    <text evidence="7">The sequence shown here is derived from an EMBL/GenBank/DDBJ whole genome shotgun (WGS) entry which is preliminary data.</text>
</comment>
<evidence type="ECO:0000313" key="7">
    <source>
        <dbReference type="EMBL" id="EDM27760.1"/>
    </source>
</evidence>
<dbReference type="STRING" id="313628.LNTAR_00125"/>
<keyword evidence="8" id="KW-1185">Reference proteome</keyword>
<dbReference type="GO" id="GO:0032993">
    <property type="term" value="C:protein-DNA complex"/>
    <property type="evidence" value="ECO:0007669"/>
    <property type="project" value="TreeGrafter"/>
</dbReference>
<gene>
    <name evidence="7" type="ORF">LNTAR_00125</name>
</gene>
<dbReference type="GO" id="GO:0003700">
    <property type="term" value="F:DNA-binding transcription factor activity"/>
    <property type="evidence" value="ECO:0007669"/>
    <property type="project" value="InterPro"/>
</dbReference>
<dbReference type="Pfam" id="PF00126">
    <property type="entry name" value="HTH_1"/>
    <property type="match status" value="1"/>
</dbReference>
<dbReference type="Pfam" id="PF03466">
    <property type="entry name" value="LysR_substrate"/>
    <property type="match status" value="1"/>
</dbReference>
<keyword evidence="2" id="KW-0805">Transcription regulation</keyword>
<evidence type="ECO:0000256" key="5">
    <source>
        <dbReference type="ARBA" id="ARBA00023163"/>
    </source>
</evidence>
<keyword evidence="5" id="KW-0804">Transcription</keyword>
<dbReference type="SUPFAM" id="SSF46785">
    <property type="entry name" value="Winged helix' DNA-binding domain"/>
    <property type="match status" value="1"/>
</dbReference>
<dbReference type="FunFam" id="1.10.10.10:FF:000001">
    <property type="entry name" value="LysR family transcriptional regulator"/>
    <property type="match status" value="1"/>
</dbReference>
<sequence>MTFKDLEYFAILAKEKHFGQASVQAGVSQPALSIQIKKMEAELGVCLFERSNRQVVLSPEGEVLLERAQKILRQVEDFQTCARQFKDPYQGQLILGAFPTLAPYLFPQIIDELHQSYPEMKFFIKEEKTETLLKMLKEGKVDAAFIALPHEDSTLDSEFIFSEEFLFATPANYPEDFPNELSLQSLKGRELMLLDEGHCFRDQALELCSVNQARENFDFRASSLETLRHMVAAGLGVTLIPKCAQDESAKIKYMKFSDPSPKREIALFWRKTSPKAEIFREIADDLRDLFKKS</sequence>
<name>A6DK62_9BACT</name>
<keyword evidence="4" id="KW-0010">Activator</keyword>
<dbReference type="Gene3D" id="3.40.190.10">
    <property type="entry name" value="Periplasmic binding protein-like II"/>
    <property type="match status" value="2"/>
</dbReference>
<evidence type="ECO:0000256" key="2">
    <source>
        <dbReference type="ARBA" id="ARBA00023015"/>
    </source>
</evidence>
<evidence type="ECO:0000259" key="6">
    <source>
        <dbReference type="PROSITE" id="PS50931"/>
    </source>
</evidence>
<accession>A6DK62</accession>
<dbReference type="eggNOG" id="COG0583">
    <property type="taxonomic scope" value="Bacteria"/>
</dbReference>
<keyword evidence="3" id="KW-0238">DNA-binding</keyword>
<proteinExistence type="inferred from homology"/>
<dbReference type="InterPro" id="IPR036388">
    <property type="entry name" value="WH-like_DNA-bd_sf"/>
</dbReference>
<evidence type="ECO:0000256" key="1">
    <source>
        <dbReference type="ARBA" id="ARBA00009437"/>
    </source>
</evidence>
<dbReference type="CDD" id="cd08411">
    <property type="entry name" value="PBP2_OxyR"/>
    <property type="match status" value="1"/>
</dbReference>
<dbReference type="Proteomes" id="UP000004947">
    <property type="component" value="Unassembled WGS sequence"/>
</dbReference>
<organism evidence="7 8">
    <name type="scientific">Lentisphaera araneosa HTCC2155</name>
    <dbReference type="NCBI Taxonomy" id="313628"/>
    <lineage>
        <taxon>Bacteria</taxon>
        <taxon>Pseudomonadati</taxon>
        <taxon>Lentisphaerota</taxon>
        <taxon>Lentisphaeria</taxon>
        <taxon>Lentisphaerales</taxon>
        <taxon>Lentisphaeraceae</taxon>
        <taxon>Lentisphaera</taxon>
    </lineage>
</organism>
<evidence type="ECO:0000256" key="4">
    <source>
        <dbReference type="ARBA" id="ARBA00023159"/>
    </source>
</evidence>
<feature type="domain" description="HTH lysR-type" evidence="6">
    <location>
        <begin position="1"/>
        <end position="58"/>
    </location>
</feature>